<accession>A0A7H9HUX0</accession>
<dbReference type="InterPro" id="IPR032704">
    <property type="entry name" value="Cms1"/>
</dbReference>
<dbReference type="PANTHER" id="PTHR24030">
    <property type="entry name" value="PROTEIN CMSS1"/>
    <property type="match status" value="1"/>
</dbReference>
<dbReference type="GO" id="GO:0005634">
    <property type="term" value="C:nucleus"/>
    <property type="evidence" value="ECO:0007669"/>
    <property type="project" value="TreeGrafter"/>
</dbReference>
<dbReference type="Pfam" id="PF14617">
    <property type="entry name" value="CMS1"/>
    <property type="match status" value="1"/>
</dbReference>
<sequence length="281" mass="32540">MSNPDDLEDGLLYDYQSDTEPNHIEEDSLSEETDKIDKADEVTIDRKRVVEDNGDEKKVLSKRQKKLLNSSLRDKKKELFEYEIERRKSLARSSPEVIVDYFAASIREKNPNLSALELDDLYFKKMDFISTEKFEKDRSLTNFPEFVSQFTKAPRALILSMSNMRVADIFRSLNGSKNCVKLFSKNKLKDDLATVERIFVKNANEKTQSTKYFSSTPTRMSKIFESSDLFFQGKEKLDVILDASYLDPKKNTLLSSENTMILCQVLKLLLEKKSSVKILLY</sequence>
<evidence type="ECO:0000256" key="1">
    <source>
        <dbReference type="SAM" id="MobiDB-lite"/>
    </source>
</evidence>
<proteinExistence type="predicted"/>
<feature type="region of interest" description="Disordered" evidence="1">
    <location>
        <begin position="1"/>
        <end position="37"/>
    </location>
</feature>
<reference evidence="2 3" key="1">
    <citation type="submission" date="2020-06" db="EMBL/GenBank/DDBJ databases">
        <title>The yeast mating-type switching endonuclease HO is a domesticated member of an unorthodox homing genetic element family.</title>
        <authorList>
            <person name="Coughlan A.Y."/>
            <person name="Lombardi L."/>
            <person name="Braun-Galleani S."/>
            <person name="Martos A.R."/>
            <person name="Galeote V."/>
            <person name="Bigey F."/>
            <person name="Dequin S."/>
            <person name="Byrne K.P."/>
            <person name="Wolfe K.H."/>
        </authorList>
    </citation>
    <scope>NUCLEOTIDE SEQUENCE [LARGE SCALE GENOMIC DNA]</scope>
    <source>
        <strain evidence="2 3">CBS2947</strain>
    </source>
</reference>
<evidence type="ECO:0000313" key="2">
    <source>
        <dbReference type="EMBL" id="QLQ81059.1"/>
    </source>
</evidence>
<organism evidence="2 3">
    <name type="scientific">Torulaspora globosa</name>
    <dbReference type="NCBI Taxonomy" id="48254"/>
    <lineage>
        <taxon>Eukaryota</taxon>
        <taxon>Fungi</taxon>
        <taxon>Dikarya</taxon>
        <taxon>Ascomycota</taxon>
        <taxon>Saccharomycotina</taxon>
        <taxon>Saccharomycetes</taxon>
        <taxon>Saccharomycetales</taxon>
        <taxon>Saccharomycetaceae</taxon>
        <taxon>Torulaspora</taxon>
    </lineage>
</organism>
<dbReference type="AlphaFoldDB" id="A0A7H9HUX0"/>
<gene>
    <name evidence="2" type="ORF">HG537_0E04140</name>
</gene>
<evidence type="ECO:0008006" key="4">
    <source>
        <dbReference type="Google" id="ProtNLM"/>
    </source>
</evidence>
<feature type="compositionally biased region" description="Acidic residues" evidence="1">
    <location>
        <begin position="1"/>
        <end position="11"/>
    </location>
</feature>
<name>A0A7H9HUX0_9SACH</name>
<dbReference type="GO" id="GO:0030686">
    <property type="term" value="C:90S preribosome"/>
    <property type="evidence" value="ECO:0007669"/>
    <property type="project" value="TreeGrafter"/>
</dbReference>
<protein>
    <recommendedName>
        <fullName evidence="4">Protein CMS1</fullName>
    </recommendedName>
</protein>
<feature type="compositionally biased region" description="Basic and acidic residues" evidence="1">
    <location>
        <begin position="20"/>
        <end position="37"/>
    </location>
</feature>
<evidence type="ECO:0000313" key="3">
    <source>
        <dbReference type="Proteomes" id="UP000510647"/>
    </source>
</evidence>
<dbReference type="PANTHER" id="PTHR24030:SF0">
    <property type="entry name" value="PROTEIN CMSS1"/>
    <property type="match status" value="1"/>
</dbReference>
<dbReference type="Proteomes" id="UP000510647">
    <property type="component" value="Chromosome 5"/>
</dbReference>
<dbReference type="OrthoDB" id="1929311at2759"/>
<dbReference type="EMBL" id="CP059271">
    <property type="protein sequence ID" value="QLQ81059.1"/>
    <property type="molecule type" value="Genomic_DNA"/>
</dbReference>
<keyword evidence="3" id="KW-1185">Reference proteome</keyword>